<evidence type="ECO:0000256" key="2">
    <source>
        <dbReference type="ARBA" id="ARBA00009399"/>
    </source>
</evidence>
<gene>
    <name evidence="7" type="ORF">BG04_4420</name>
</gene>
<dbReference type="Pfam" id="PF04138">
    <property type="entry name" value="GtrA_DPMS_TM"/>
    <property type="match status" value="1"/>
</dbReference>
<evidence type="ECO:0000256" key="3">
    <source>
        <dbReference type="ARBA" id="ARBA00022692"/>
    </source>
</evidence>
<accession>A0A0B6A7Z7</accession>
<dbReference type="GO" id="GO:0005886">
    <property type="term" value="C:plasma membrane"/>
    <property type="evidence" value="ECO:0007669"/>
    <property type="project" value="TreeGrafter"/>
</dbReference>
<feature type="domain" description="GtrA/DPMS transmembrane" evidence="6">
    <location>
        <begin position="10"/>
        <end position="124"/>
    </location>
</feature>
<dbReference type="HOGENOM" id="CLU_083873_4_2_9"/>
<dbReference type="RefSeq" id="WP_013082947.1">
    <property type="nucleotide sequence ID" value="NZ_BCVB01000005.1"/>
</dbReference>
<sequence>MTNKWISFIKFALVGVLNTLIDFVVYALLTTIGVNYILAQWISYSAGILNSYVMNRKWTFERKEKSSKREVISFVIVNLITLSLTSFLLTVLYNKWGVALLLSKLLITIVSVGINFIGTKLFVFTTKKERGIHI</sequence>
<protein>
    <submittedName>
        <fullName evidence="7">GtrA-like family protein</fullName>
    </submittedName>
</protein>
<keyword evidence="4" id="KW-1133">Transmembrane helix</keyword>
<keyword evidence="5" id="KW-0472">Membrane</keyword>
<evidence type="ECO:0000256" key="4">
    <source>
        <dbReference type="ARBA" id="ARBA00022989"/>
    </source>
</evidence>
<dbReference type="PANTHER" id="PTHR38459:SF1">
    <property type="entry name" value="PROPHAGE BACTOPRENOL-LINKED GLUCOSE TRANSLOCASE HOMOLOG"/>
    <property type="match status" value="1"/>
</dbReference>
<dbReference type="KEGG" id="bmeg:BG04_4420"/>
<proteinExistence type="inferred from homology"/>
<evidence type="ECO:0000259" key="6">
    <source>
        <dbReference type="Pfam" id="PF04138"/>
    </source>
</evidence>
<evidence type="ECO:0000313" key="7">
    <source>
        <dbReference type="EMBL" id="AJI21035.1"/>
    </source>
</evidence>
<dbReference type="GeneID" id="93642427"/>
<dbReference type="Proteomes" id="UP000031829">
    <property type="component" value="Chromosome"/>
</dbReference>
<evidence type="ECO:0000256" key="1">
    <source>
        <dbReference type="ARBA" id="ARBA00004141"/>
    </source>
</evidence>
<comment type="similarity">
    <text evidence="2">Belongs to the GtrA family.</text>
</comment>
<keyword evidence="3" id="KW-0812">Transmembrane</keyword>
<dbReference type="AlphaFoldDB" id="A0A0B6A7Z7"/>
<evidence type="ECO:0000313" key="8">
    <source>
        <dbReference type="Proteomes" id="UP000031829"/>
    </source>
</evidence>
<dbReference type="InterPro" id="IPR007267">
    <property type="entry name" value="GtrA_DPMS_TM"/>
</dbReference>
<dbReference type="EMBL" id="CP009920">
    <property type="protein sequence ID" value="AJI21035.1"/>
    <property type="molecule type" value="Genomic_DNA"/>
</dbReference>
<dbReference type="PANTHER" id="PTHR38459">
    <property type="entry name" value="PROPHAGE BACTOPRENOL-LINKED GLUCOSE TRANSLOCASE HOMOLOG"/>
    <property type="match status" value="1"/>
</dbReference>
<comment type="subcellular location">
    <subcellularLocation>
        <location evidence="1">Membrane</location>
        <topology evidence="1">Multi-pass membrane protein</topology>
    </subcellularLocation>
</comment>
<dbReference type="GO" id="GO:0000271">
    <property type="term" value="P:polysaccharide biosynthetic process"/>
    <property type="evidence" value="ECO:0007669"/>
    <property type="project" value="InterPro"/>
</dbReference>
<name>A0A0B6A7Z7_PRIM2</name>
<reference evidence="7 8" key="1">
    <citation type="journal article" date="2015" name="Genome Announc.">
        <title>Complete genome sequences for 35 biothreat assay-relevant bacillus species.</title>
        <authorList>
            <person name="Johnson S.L."/>
            <person name="Daligault H.E."/>
            <person name="Davenport K.W."/>
            <person name="Jaissle J."/>
            <person name="Frey K.G."/>
            <person name="Ladner J.T."/>
            <person name="Broomall S.M."/>
            <person name="Bishop-Lilly K.A."/>
            <person name="Bruce D.C."/>
            <person name="Gibbons H.S."/>
            <person name="Coyne S.R."/>
            <person name="Lo C.C."/>
            <person name="Meincke L."/>
            <person name="Munk A.C."/>
            <person name="Koroleva G.I."/>
            <person name="Rosenzweig C.N."/>
            <person name="Palacios G.F."/>
            <person name="Redden C.L."/>
            <person name="Minogue T.D."/>
            <person name="Chain P.S."/>
        </authorList>
    </citation>
    <scope>NUCLEOTIDE SEQUENCE [LARGE SCALE GENOMIC DNA]</scope>
    <source>
        <strain evidence="8">ATCC 14581 / DSM 32 / JCM 2506 / NBRC 15308 / NCIMB 9376 / NCTC 10342 / NRRL B-14308 / VKM B-512</strain>
    </source>
</reference>
<evidence type="ECO:0000256" key="5">
    <source>
        <dbReference type="ARBA" id="ARBA00023136"/>
    </source>
</evidence>
<dbReference type="InterPro" id="IPR051401">
    <property type="entry name" value="GtrA_CellWall_Glycosyl"/>
</dbReference>
<organism evidence="7 8">
    <name type="scientific">Priestia megaterium (strain ATCC 14581 / DSM 32 / CCUG 1817 / JCM 2506 / NBRC 15308 / NCIMB 9376 / NCTC 10342 / NRRL B-14308 / VKM B-512 / Ford 19)</name>
    <name type="common">Bacillus megaterium</name>
    <dbReference type="NCBI Taxonomy" id="1348623"/>
    <lineage>
        <taxon>Bacteria</taxon>
        <taxon>Bacillati</taxon>
        <taxon>Bacillota</taxon>
        <taxon>Bacilli</taxon>
        <taxon>Bacillales</taxon>
        <taxon>Bacillaceae</taxon>
        <taxon>Priestia</taxon>
    </lineage>
</organism>